<dbReference type="SUPFAM" id="SSF103473">
    <property type="entry name" value="MFS general substrate transporter"/>
    <property type="match status" value="1"/>
</dbReference>
<reference evidence="2 3" key="1">
    <citation type="submission" date="2020-10" db="EMBL/GenBank/DDBJ databases">
        <title>Complete genome sequence of Thermosphaera aggregans strain 3507.</title>
        <authorList>
            <person name="Zayulina K.S."/>
            <person name="Elcheninov A.G."/>
            <person name="Toshchakov S.V."/>
            <person name="Kublanov I.V."/>
            <person name="Kochetkova T.V."/>
        </authorList>
    </citation>
    <scope>NUCLEOTIDE SEQUENCE [LARGE SCALE GENOMIC DNA]</scope>
    <source>
        <strain evidence="2 3">3507</strain>
    </source>
</reference>
<dbReference type="OrthoDB" id="19273at2157"/>
<feature type="transmembrane region" description="Helical" evidence="1">
    <location>
        <begin position="35"/>
        <end position="54"/>
    </location>
</feature>
<feature type="transmembrane region" description="Helical" evidence="1">
    <location>
        <begin position="90"/>
        <end position="114"/>
    </location>
</feature>
<organism evidence="2 3">
    <name type="scientific">Thermosphaera chiliense</name>
    <dbReference type="NCBI Taxonomy" id="3402707"/>
    <lineage>
        <taxon>Archaea</taxon>
        <taxon>Thermoproteota</taxon>
        <taxon>Thermoprotei</taxon>
        <taxon>Desulfurococcales</taxon>
        <taxon>Desulfurococcaceae</taxon>
        <taxon>Thermosphaera</taxon>
    </lineage>
</organism>
<dbReference type="RefSeq" id="WP_193435850.1">
    <property type="nucleotide sequence ID" value="NZ_CP063144.1"/>
</dbReference>
<feature type="transmembrane region" description="Helical" evidence="1">
    <location>
        <begin position="228"/>
        <end position="247"/>
    </location>
</feature>
<feature type="transmembrane region" description="Helical" evidence="1">
    <location>
        <begin position="267"/>
        <end position="284"/>
    </location>
</feature>
<protein>
    <recommendedName>
        <fullName evidence="4">MFS transporter</fullName>
    </recommendedName>
</protein>
<dbReference type="Proteomes" id="UP000593766">
    <property type="component" value="Chromosome"/>
</dbReference>
<feature type="transmembrane region" description="Helical" evidence="1">
    <location>
        <begin position="66"/>
        <end position="84"/>
    </location>
</feature>
<keyword evidence="1" id="KW-0472">Membrane</keyword>
<name>A0A7M1UP52_9CREN</name>
<dbReference type="EMBL" id="CP063144">
    <property type="protein sequence ID" value="QOR94045.1"/>
    <property type="molecule type" value="Genomic_DNA"/>
</dbReference>
<evidence type="ECO:0000313" key="3">
    <source>
        <dbReference type="Proteomes" id="UP000593766"/>
    </source>
</evidence>
<feature type="transmembrane region" description="Helical" evidence="1">
    <location>
        <begin position="369"/>
        <end position="388"/>
    </location>
</feature>
<gene>
    <name evidence="2" type="ORF">IMZ38_05240</name>
</gene>
<dbReference type="AlphaFoldDB" id="A0A7M1UP52"/>
<proteinExistence type="predicted"/>
<accession>A0A7M1UP52</accession>
<feature type="transmembrane region" description="Helical" evidence="1">
    <location>
        <begin position="305"/>
        <end position="328"/>
    </location>
</feature>
<evidence type="ECO:0000313" key="2">
    <source>
        <dbReference type="EMBL" id="QOR94045.1"/>
    </source>
</evidence>
<evidence type="ECO:0008006" key="4">
    <source>
        <dbReference type="Google" id="ProtNLM"/>
    </source>
</evidence>
<feature type="transmembrane region" description="Helical" evidence="1">
    <location>
        <begin position="7"/>
        <end position="29"/>
    </location>
</feature>
<keyword evidence="1" id="KW-0812">Transmembrane</keyword>
<feature type="transmembrane region" description="Helical" evidence="1">
    <location>
        <begin position="159"/>
        <end position="175"/>
    </location>
</feature>
<keyword evidence="3" id="KW-1185">Reference proteome</keyword>
<keyword evidence="1" id="KW-1133">Transmembrane helix</keyword>
<dbReference type="GeneID" id="59454800"/>
<sequence length="403" mass="45269">MRLLTPAMLISLLNLLDLLINIVAVRIIGMSIIELSLLNFAWTIVFVFFVKIANRLGDQGIARLQIILGLIGVLGSEISLMIVVENREYWLIYASYMVHAIAYSFTRIGVNAYVLENFQSSEWSSIFKKISRNTLLFDAVLLISISRITIGLFLHGFEFFIGITLLIYFLGVLKLKEPVFKIERILNRIERNISTVITSVHGYLNLTSFENFNGSFIPYYRMLQPAAISIRLIVIGLLGFKIGNEFLFTPLPYHFIKTLRFDLNQVFQIYGIGKIVAFILYTLFQGAITRKIVFLASIPLRLLTVYVILVSGLDESAIAVSLGFLYLANSIIDSNLYLQYVESTGGYGTGTYSLLSEASSLIGVLTSGFVYSVYGLTALLTLVALLSTPKIVLALRKKDYELY</sequence>
<dbReference type="KEGG" id="tcs:IMZ38_05240"/>
<dbReference type="InterPro" id="IPR036259">
    <property type="entry name" value="MFS_trans_sf"/>
</dbReference>
<evidence type="ECO:0000256" key="1">
    <source>
        <dbReference type="SAM" id="Phobius"/>
    </source>
</evidence>